<evidence type="ECO:0000313" key="2">
    <source>
        <dbReference type="Proteomes" id="UP000000642"/>
    </source>
</evidence>
<gene>
    <name evidence="1" type="ordered locus">YE2328</name>
</gene>
<evidence type="ECO:0000313" key="1">
    <source>
        <dbReference type="EMBL" id="CAL12384.1"/>
    </source>
</evidence>
<protein>
    <submittedName>
        <fullName evidence="1">Hypothetical phage protein</fullName>
    </submittedName>
</protein>
<dbReference type="KEGG" id="yen:YE2328"/>
<proteinExistence type="predicted"/>
<dbReference type="HOGENOM" id="CLU_2959937_0_0_6"/>
<dbReference type="EMBL" id="AM286415">
    <property type="protein sequence ID" value="CAL12384.1"/>
    <property type="molecule type" value="Genomic_DNA"/>
</dbReference>
<name>A1JR17_YERE8</name>
<dbReference type="Proteomes" id="UP000000642">
    <property type="component" value="Chromosome"/>
</dbReference>
<accession>A1JR17</accession>
<dbReference type="RefSeq" id="WP_011816480.1">
    <property type="nucleotide sequence ID" value="NC_008800.1"/>
</dbReference>
<sequence>MSSTNYVVQLFSEADPQYINSVAELKEVGGSVSLYGENETLLAVYEKNDIQKLAPLSQS</sequence>
<dbReference type="AlphaFoldDB" id="A1JR17"/>
<organism evidence="1 2">
    <name type="scientific">Yersinia enterocolitica serotype O:8 / biotype 1B (strain NCTC 13174 / 8081)</name>
    <dbReference type="NCBI Taxonomy" id="393305"/>
    <lineage>
        <taxon>Bacteria</taxon>
        <taxon>Pseudomonadati</taxon>
        <taxon>Pseudomonadota</taxon>
        <taxon>Gammaproteobacteria</taxon>
        <taxon>Enterobacterales</taxon>
        <taxon>Yersiniaceae</taxon>
        <taxon>Yersinia</taxon>
    </lineage>
</organism>
<reference evidence="1 2" key="1">
    <citation type="journal article" date="2006" name="PLoS Genet.">
        <title>The complete genome sequence and comparative genome analysis of the high pathogenicity Yersinia enterocolitica strain 8081.</title>
        <authorList>
            <person name="Thomson N.R."/>
            <person name="Howard S."/>
            <person name="Wren B.W."/>
            <person name="Holden M.T.G."/>
            <person name="Crossman L."/>
            <person name="Challis G.L."/>
            <person name="Churcher C."/>
            <person name="Mungall K."/>
            <person name="Brooks K."/>
            <person name="Chillingworth T."/>
            <person name="Feltwell T."/>
            <person name="Abdellah Z."/>
            <person name="Hauser H."/>
            <person name="Jagels K."/>
            <person name="Maddison M."/>
            <person name="Moule S."/>
            <person name="Sanders M."/>
            <person name="Whitehead S."/>
            <person name="Quail M.A."/>
            <person name="Dougan G."/>
            <person name="Parkhill J."/>
            <person name="Prentice M.B."/>
        </authorList>
    </citation>
    <scope>NUCLEOTIDE SEQUENCE [LARGE SCALE GENOMIC DNA]</scope>
    <source>
        <strain evidence="2">NCTC 13174 / 8081</strain>
    </source>
</reference>